<evidence type="ECO:0000313" key="2">
    <source>
        <dbReference type="Proteomes" id="UP000653305"/>
    </source>
</evidence>
<organism evidence="1 2">
    <name type="scientific">Phtheirospermum japonicum</name>
    <dbReference type="NCBI Taxonomy" id="374723"/>
    <lineage>
        <taxon>Eukaryota</taxon>
        <taxon>Viridiplantae</taxon>
        <taxon>Streptophyta</taxon>
        <taxon>Embryophyta</taxon>
        <taxon>Tracheophyta</taxon>
        <taxon>Spermatophyta</taxon>
        <taxon>Magnoliopsida</taxon>
        <taxon>eudicotyledons</taxon>
        <taxon>Gunneridae</taxon>
        <taxon>Pentapetalae</taxon>
        <taxon>asterids</taxon>
        <taxon>lamiids</taxon>
        <taxon>Lamiales</taxon>
        <taxon>Orobanchaceae</taxon>
        <taxon>Orobanchaceae incertae sedis</taxon>
        <taxon>Phtheirospermum</taxon>
    </lineage>
</organism>
<name>A0A830B527_9LAMI</name>
<accession>A0A830B527</accession>
<keyword evidence="1" id="KW-0675">Receptor</keyword>
<keyword evidence="1" id="KW-0808">Transferase</keyword>
<dbReference type="AlphaFoldDB" id="A0A830B527"/>
<reference evidence="1" key="1">
    <citation type="submission" date="2020-07" db="EMBL/GenBank/DDBJ databases">
        <title>Ethylene signaling mediates host invasion by parasitic plants.</title>
        <authorList>
            <person name="Yoshida S."/>
        </authorList>
    </citation>
    <scope>NUCLEOTIDE SEQUENCE</scope>
    <source>
        <strain evidence="1">Okayama</strain>
    </source>
</reference>
<dbReference type="EMBL" id="BMAC01000006">
    <property type="protein sequence ID" value="GFP79295.1"/>
    <property type="molecule type" value="Genomic_DNA"/>
</dbReference>
<comment type="caution">
    <text evidence="1">The sequence shown here is derived from an EMBL/GenBank/DDBJ whole genome shotgun (WGS) entry which is preliminary data.</text>
</comment>
<dbReference type="Proteomes" id="UP000653305">
    <property type="component" value="Unassembled WGS sequence"/>
</dbReference>
<protein>
    <submittedName>
        <fullName evidence="1">Probable inactive receptor kinase at1g27190</fullName>
    </submittedName>
</protein>
<dbReference type="GO" id="GO:0016301">
    <property type="term" value="F:kinase activity"/>
    <property type="evidence" value="ECO:0007669"/>
    <property type="project" value="UniProtKB-KW"/>
</dbReference>
<sequence length="59" mass="6347">MAALLPGISPTTRKGLSAPFRGLRVGMIRKTSLSDWICEISASLGRFQVLFSFAGAFKS</sequence>
<gene>
    <name evidence="1" type="ORF">PHJA_000073000</name>
</gene>
<keyword evidence="2" id="KW-1185">Reference proteome</keyword>
<evidence type="ECO:0000313" key="1">
    <source>
        <dbReference type="EMBL" id="GFP79295.1"/>
    </source>
</evidence>
<keyword evidence="1" id="KW-0418">Kinase</keyword>
<proteinExistence type="predicted"/>